<name>A0A916QZV7_9RHOB</name>
<proteinExistence type="predicted"/>
<gene>
    <name evidence="2" type="ORF">GCM10011498_17590</name>
</gene>
<evidence type="ECO:0000256" key="1">
    <source>
        <dbReference type="SAM" id="MobiDB-lite"/>
    </source>
</evidence>
<dbReference type="AlphaFoldDB" id="A0A916QZV7"/>
<protein>
    <recommendedName>
        <fullName evidence="4">DUF3618 domain-containing protein</fullName>
    </recommendedName>
</protein>
<sequence>MPNDTRSASEIERDIERQRANLSDNIETLQDKFSIDTMVRQVGDQFREHGGDLGRSVVEQVKANPVPLALTGIGLAWMMFGNGQKREQSYRSADYRSSDRYDSRDNHAYPATRVAPHPAADYRSGEDDYRQSRNRKGMPYTPPVNTLGNGDPLPSWSQDDDDDGSSYIADRAADAKASMANARDRVADAKDQVADSVSDAKDQVSGSVSQGADKLRDSAGNLRDKVSSAAASGKSAVASGAGTVQDKLAAARSRISEGTETLSEEGRKRVIAAREKAIEVRRTATQKASEGADAAADFYDRQPLVVGALALAIGAALGGALPRTRTEDKYVGAHSDQMFEEAERIFQEEKDKAARVAKSVQKEVKDIASETKSDLDSGAPGDKSAVEAVGDKAKSAANRVADKAKSKAKEEELGKPST</sequence>
<feature type="region of interest" description="Disordered" evidence="1">
    <location>
        <begin position="357"/>
        <end position="418"/>
    </location>
</feature>
<feature type="compositionally biased region" description="Low complexity" evidence="1">
    <location>
        <begin position="227"/>
        <end position="242"/>
    </location>
</feature>
<comment type="caution">
    <text evidence="2">The sequence shown here is derived from an EMBL/GenBank/DDBJ whole genome shotgun (WGS) entry which is preliminary data.</text>
</comment>
<feature type="compositionally biased region" description="Basic and acidic residues" evidence="1">
    <location>
        <begin position="389"/>
        <end position="418"/>
    </location>
</feature>
<dbReference type="Proteomes" id="UP000628017">
    <property type="component" value="Unassembled WGS sequence"/>
</dbReference>
<accession>A0A916QZV7</accession>
<feature type="compositionally biased region" description="Basic and acidic residues" evidence="1">
    <location>
        <begin position="87"/>
        <end position="107"/>
    </location>
</feature>
<reference evidence="2" key="1">
    <citation type="journal article" date="2014" name="Int. J. Syst. Evol. Microbiol.">
        <title>Complete genome sequence of Corynebacterium casei LMG S-19264T (=DSM 44701T), isolated from a smear-ripened cheese.</title>
        <authorList>
            <consortium name="US DOE Joint Genome Institute (JGI-PGF)"/>
            <person name="Walter F."/>
            <person name="Albersmeier A."/>
            <person name="Kalinowski J."/>
            <person name="Ruckert C."/>
        </authorList>
    </citation>
    <scope>NUCLEOTIDE SEQUENCE</scope>
    <source>
        <strain evidence="2">CGMCC 1.15880</strain>
    </source>
</reference>
<dbReference type="Gene3D" id="1.20.120.20">
    <property type="entry name" value="Apolipoprotein"/>
    <property type="match status" value="1"/>
</dbReference>
<evidence type="ECO:0008006" key="4">
    <source>
        <dbReference type="Google" id="ProtNLM"/>
    </source>
</evidence>
<feature type="compositionally biased region" description="Basic and acidic residues" evidence="1">
    <location>
        <begin position="213"/>
        <end position="226"/>
    </location>
</feature>
<dbReference type="EMBL" id="BMKA01000002">
    <property type="protein sequence ID" value="GGA17468.1"/>
    <property type="molecule type" value="Genomic_DNA"/>
</dbReference>
<dbReference type="RefSeq" id="WP_188673509.1">
    <property type="nucleotide sequence ID" value="NZ_BMKA01000002.1"/>
</dbReference>
<keyword evidence="3" id="KW-1185">Reference proteome</keyword>
<reference evidence="2" key="2">
    <citation type="submission" date="2020-09" db="EMBL/GenBank/DDBJ databases">
        <authorList>
            <person name="Sun Q."/>
            <person name="Zhou Y."/>
        </authorList>
    </citation>
    <scope>NUCLEOTIDE SEQUENCE</scope>
    <source>
        <strain evidence="2">CGMCC 1.15880</strain>
    </source>
</reference>
<feature type="compositionally biased region" description="Basic and acidic residues" evidence="1">
    <location>
        <begin position="357"/>
        <end position="375"/>
    </location>
</feature>
<feature type="region of interest" description="Disordered" evidence="1">
    <location>
        <begin position="183"/>
        <end position="243"/>
    </location>
</feature>
<dbReference type="InterPro" id="IPR022062">
    <property type="entry name" value="DUF3618"/>
</dbReference>
<organism evidence="2 3">
    <name type="scientific">Neptunicoccus cionae</name>
    <dbReference type="NCBI Taxonomy" id="2035344"/>
    <lineage>
        <taxon>Bacteria</taxon>
        <taxon>Pseudomonadati</taxon>
        <taxon>Pseudomonadota</taxon>
        <taxon>Alphaproteobacteria</taxon>
        <taxon>Rhodobacterales</taxon>
        <taxon>Paracoccaceae</taxon>
        <taxon>Neptunicoccus</taxon>
    </lineage>
</organism>
<evidence type="ECO:0000313" key="2">
    <source>
        <dbReference type="EMBL" id="GGA17468.1"/>
    </source>
</evidence>
<evidence type="ECO:0000313" key="3">
    <source>
        <dbReference type="Proteomes" id="UP000628017"/>
    </source>
</evidence>
<feature type="compositionally biased region" description="Basic and acidic residues" evidence="1">
    <location>
        <begin position="183"/>
        <end position="202"/>
    </location>
</feature>
<dbReference type="Pfam" id="PF12277">
    <property type="entry name" value="DUF3618"/>
    <property type="match status" value="1"/>
</dbReference>
<feature type="region of interest" description="Disordered" evidence="1">
    <location>
        <begin position="87"/>
        <end position="167"/>
    </location>
</feature>